<keyword evidence="3" id="KW-0670">Pyruvate</keyword>
<dbReference type="InterPro" id="IPR011766">
    <property type="entry name" value="TPP_enzyme_TPP-bd"/>
</dbReference>
<gene>
    <name evidence="3" type="ORF">SAMN06264868_101154</name>
</gene>
<dbReference type="GO" id="GO:0030976">
    <property type="term" value="F:thiamine pyrophosphate binding"/>
    <property type="evidence" value="ECO:0007669"/>
    <property type="project" value="InterPro"/>
</dbReference>
<protein>
    <submittedName>
        <fullName evidence="3">Pyruvate ferredoxin oxidoreductase beta subunit</fullName>
    </submittedName>
</protein>
<dbReference type="PANTHER" id="PTHR42897">
    <property type="entry name" value="PYRUVATE SYNTHASE SUBUNIT PORB"/>
    <property type="match status" value="1"/>
</dbReference>
<organism evidence="3 4">
    <name type="scientific">Venenivibrio stagnispumantis</name>
    <dbReference type="NCBI Taxonomy" id="407998"/>
    <lineage>
        <taxon>Bacteria</taxon>
        <taxon>Pseudomonadati</taxon>
        <taxon>Aquificota</taxon>
        <taxon>Aquificia</taxon>
        <taxon>Aquificales</taxon>
        <taxon>Hydrogenothermaceae</taxon>
        <taxon>Venenivibrio</taxon>
    </lineage>
</organism>
<accession>A0AA45WIM1</accession>
<dbReference type="Gene3D" id="3.40.50.970">
    <property type="match status" value="2"/>
</dbReference>
<dbReference type="EMBL" id="FXTX01000001">
    <property type="protein sequence ID" value="SMP00717.1"/>
    <property type="molecule type" value="Genomic_DNA"/>
</dbReference>
<feature type="domain" description="Thiamine pyrophosphate enzyme TPP-binding" evidence="2">
    <location>
        <begin position="60"/>
        <end position="226"/>
    </location>
</feature>
<dbReference type="GO" id="GO:0016491">
    <property type="term" value="F:oxidoreductase activity"/>
    <property type="evidence" value="ECO:0007669"/>
    <property type="project" value="UniProtKB-KW"/>
</dbReference>
<evidence type="ECO:0000259" key="2">
    <source>
        <dbReference type="Pfam" id="PF02775"/>
    </source>
</evidence>
<sequence length="343" mass="38466">MAKKVTIQVLADLAQEREEKFHSHNPLAPGHRMCIGCGIPPIVNEVLLAIDKPTVVATGTGCLEVTTGVYPYTAWNTPWIHVNFQSTGAVISGVEAAYKVLKKKGLYNEDVAFVAFAGDGGSYDIGLQALSAAVERGHDFLYVCYNNEGYQNTGYQRSSATPLGVYTKTTPVGSAHIGKEEPRKDLTMIMAAHGIPYVAQASPHIYRDLTRKVKKAMTFKGPKFINALQPCTLSWRFAPEDTMRLAKLAVETRYWPVYEVINGKYWKVNVKPKRPKPIEEYISAQPRWKHVLKYPEIVAKIQKEVDDRWNYLLALEEMSKKLAEQEGIDYEALFALPKGEDKE</sequence>
<name>A0AA45WIM1_9AQUI</name>
<dbReference type="InterPro" id="IPR029061">
    <property type="entry name" value="THDP-binding"/>
</dbReference>
<dbReference type="InterPro" id="IPR051479">
    <property type="entry name" value="PorB-like"/>
</dbReference>
<proteinExistence type="predicted"/>
<reference evidence="3" key="1">
    <citation type="submission" date="2017-05" db="EMBL/GenBank/DDBJ databases">
        <authorList>
            <person name="Varghese N."/>
            <person name="Submissions S."/>
        </authorList>
    </citation>
    <scope>NUCLEOTIDE SEQUENCE</scope>
    <source>
        <strain evidence="3">DSM 18763</strain>
    </source>
</reference>
<keyword evidence="4" id="KW-1185">Reference proteome</keyword>
<evidence type="ECO:0000256" key="1">
    <source>
        <dbReference type="ARBA" id="ARBA00023002"/>
    </source>
</evidence>
<dbReference type="Pfam" id="PF02775">
    <property type="entry name" value="TPP_enzyme_C"/>
    <property type="match status" value="1"/>
</dbReference>
<evidence type="ECO:0000313" key="3">
    <source>
        <dbReference type="EMBL" id="SMP00717.1"/>
    </source>
</evidence>
<dbReference type="CDD" id="cd03376">
    <property type="entry name" value="TPP_PFOR_porB_like"/>
    <property type="match status" value="1"/>
</dbReference>
<evidence type="ECO:0000313" key="4">
    <source>
        <dbReference type="Proteomes" id="UP001157947"/>
    </source>
</evidence>
<dbReference type="AlphaFoldDB" id="A0AA45WIM1"/>
<keyword evidence="1" id="KW-0560">Oxidoreductase</keyword>
<dbReference type="RefSeq" id="WP_265133609.1">
    <property type="nucleotide sequence ID" value="NZ_FXTX01000001.1"/>
</dbReference>
<comment type="caution">
    <text evidence="3">The sequence shown here is derived from an EMBL/GenBank/DDBJ whole genome shotgun (WGS) entry which is preliminary data.</text>
</comment>
<dbReference type="SUPFAM" id="SSF52518">
    <property type="entry name" value="Thiamin diphosphate-binding fold (THDP-binding)"/>
    <property type="match status" value="1"/>
</dbReference>
<dbReference type="GO" id="GO:0044281">
    <property type="term" value="P:small molecule metabolic process"/>
    <property type="evidence" value="ECO:0007669"/>
    <property type="project" value="UniProtKB-ARBA"/>
</dbReference>
<dbReference type="PANTHER" id="PTHR42897:SF2">
    <property type="entry name" value="PYRUVATE SYNTHASE SUBUNIT PORB"/>
    <property type="match status" value="1"/>
</dbReference>
<dbReference type="Proteomes" id="UP001157947">
    <property type="component" value="Unassembled WGS sequence"/>
</dbReference>